<dbReference type="CDD" id="cd07936">
    <property type="entry name" value="SCAN"/>
    <property type="match status" value="1"/>
</dbReference>
<feature type="domain" description="C2H2-type" evidence="9">
    <location>
        <begin position="474"/>
        <end position="501"/>
    </location>
</feature>
<dbReference type="GeneID" id="117673941"/>
<dbReference type="Pfam" id="PF00096">
    <property type="entry name" value="zf-C2H2"/>
    <property type="match status" value="10"/>
</dbReference>
<dbReference type="InterPro" id="IPR036236">
    <property type="entry name" value="Znf_C2H2_sf"/>
</dbReference>
<feature type="domain" description="C2H2-type" evidence="9">
    <location>
        <begin position="558"/>
        <end position="585"/>
    </location>
</feature>
<feature type="domain" description="C2H2-type" evidence="9">
    <location>
        <begin position="390"/>
        <end position="417"/>
    </location>
</feature>
<dbReference type="Pfam" id="PF02023">
    <property type="entry name" value="SCAN"/>
    <property type="match status" value="1"/>
</dbReference>
<reference evidence="13" key="1">
    <citation type="submission" date="2025-08" db="UniProtKB">
        <authorList>
            <consortium name="RefSeq"/>
        </authorList>
    </citation>
    <scope>IDENTIFICATION</scope>
    <source>
        <tissue evidence="13">Blood</tissue>
    </source>
</reference>
<evidence type="ECO:0000259" key="9">
    <source>
        <dbReference type="PROSITE" id="PS50157"/>
    </source>
</evidence>
<keyword evidence="7" id="KW-0539">Nucleus</keyword>
<feature type="domain" description="C2H2-type" evidence="9">
    <location>
        <begin position="418"/>
        <end position="445"/>
    </location>
</feature>
<evidence type="ECO:0000256" key="4">
    <source>
        <dbReference type="ARBA" id="ARBA00022833"/>
    </source>
</evidence>
<keyword evidence="5" id="KW-0805">Transcription regulation</keyword>
<keyword evidence="3 8" id="KW-0863">Zinc-finger</keyword>
<organism evidence="12 13">
    <name type="scientific">Pantherophis guttatus</name>
    <name type="common">Corn snake</name>
    <name type="synonym">Elaphe guttata</name>
    <dbReference type="NCBI Taxonomy" id="94885"/>
    <lineage>
        <taxon>Eukaryota</taxon>
        <taxon>Metazoa</taxon>
        <taxon>Chordata</taxon>
        <taxon>Craniata</taxon>
        <taxon>Vertebrata</taxon>
        <taxon>Euteleostomi</taxon>
        <taxon>Lepidosauria</taxon>
        <taxon>Squamata</taxon>
        <taxon>Bifurcata</taxon>
        <taxon>Unidentata</taxon>
        <taxon>Episquamata</taxon>
        <taxon>Toxicofera</taxon>
        <taxon>Serpentes</taxon>
        <taxon>Colubroidea</taxon>
        <taxon>Colubridae</taxon>
        <taxon>Colubrinae</taxon>
        <taxon>Pantherophis</taxon>
    </lineage>
</organism>
<feature type="domain" description="C2H2-type" evidence="9">
    <location>
        <begin position="586"/>
        <end position="613"/>
    </location>
</feature>
<keyword evidence="4" id="KW-0862">Zinc</keyword>
<name>A0ABM3YVU6_PANGU</name>
<keyword evidence="12" id="KW-1185">Reference proteome</keyword>
<gene>
    <name evidence="13" type="primary">LOC117673941</name>
</gene>
<dbReference type="InterPro" id="IPR036051">
    <property type="entry name" value="KRAB_dom_sf"/>
</dbReference>
<dbReference type="SMART" id="SM00431">
    <property type="entry name" value="SCAN"/>
    <property type="match status" value="1"/>
</dbReference>
<feature type="domain" description="C2H2-type" evidence="9">
    <location>
        <begin position="446"/>
        <end position="473"/>
    </location>
</feature>
<dbReference type="SUPFAM" id="SSF57667">
    <property type="entry name" value="beta-beta-alpha zinc fingers"/>
    <property type="match status" value="8"/>
</dbReference>
<feature type="domain" description="C2H2-type" evidence="9">
    <location>
        <begin position="502"/>
        <end position="529"/>
    </location>
</feature>
<evidence type="ECO:0000256" key="2">
    <source>
        <dbReference type="ARBA" id="ARBA00022737"/>
    </source>
</evidence>
<evidence type="ECO:0000256" key="6">
    <source>
        <dbReference type="ARBA" id="ARBA00023163"/>
    </source>
</evidence>
<feature type="domain" description="C2H2-type" evidence="9">
    <location>
        <begin position="642"/>
        <end position="669"/>
    </location>
</feature>
<evidence type="ECO:0000256" key="7">
    <source>
        <dbReference type="ARBA" id="ARBA00023242"/>
    </source>
</evidence>
<dbReference type="SMART" id="SM00349">
    <property type="entry name" value="KRAB"/>
    <property type="match status" value="1"/>
</dbReference>
<feature type="domain" description="C2H2-type" evidence="9">
    <location>
        <begin position="698"/>
        <end position="725"/>
    </location>
</feature>
<dbReference type="Pfam" id="PF01352">
    <property type="entry name" value="KRAB"/>
    <property type="match status" value="1"/>
</dbReference>
<proteinExistence type="predicted"/>
<dbReference type="RefSeq" id="XP_060540253.1">
    <property type="nucleotide sequence ID" value="XM_060684270.1"/>
</dbReference>
<evidence type="ECO:0000313" key="13">
    <source>
        <dbReference type="RefSeq" id="XP_060540253.1"/>
    </source>
</evidence>
<evidence type="ECO:0000256" key="8">
    <source>
        <dbReference type="PROSITE-ProRule" id="PRU00042"/>
    </source>
</evidence>
<feature type="domain" description="KRAB" evidence="11">
    <location>
        <begin position="171"/>
        <end position="248"/>
    </location>
</feature>
<evidence type="ECO:0000256" key="3">
    <source>
        <dbReference type="ARBA" id="ARBA00022771"/>
    </source>
</evidence>
<feature type="domain" description="C2H2-type" evidence="9">
    <location>
        <begin position="614"/>
        <end position="641"/>
    </location>
</feature>
<dbReference type="SMART" id="SM00355">
    <property type="entry name" value="ZnF_C2H2"/>
    <property type="match status" value="14"/>
</dbReference>
<dbReference type="InterPro" id="IPR003309">
    <property type="entry name" value="SCAN_dom"/>
</dbReference>
<feature type="domain" description="C2H2-type" evidence="9">
    <location>
        <begin position="726"/>
        <end position="753"/>
    </location>
</feature>
<dbReference type="Proteomes" id="UP001652622">
    <property type="component" value="Unplaced"/>
</dbReference>
<dbReference type="CDD" id="cd07765">
    <property type="entry name" value="KRAB_A-box"/>
    <property type="match status" value="1"/>
</dbReference>
<dbReference type="PANTHER" id="PTHR23226">
    <property type="entry name" value="ZINC FINGER AND SCAN DOMAIN-CONTAINING"/>
    <property type="match status" value="1"/>
</dbReference>
<dbReference type="Gene3D" id="1.10.4020.10">
    <property type="entry name" value="DNA breaking-rejoining enzymes"/>
    <property type="match status" value="1"/>
</dbReference>
<evidence type="ECO:0000259" key="11">
    <source>
        <dbReference type="PROSITE" id="PS50805"/>
    </source>
</evidence>
<keyword evidence="2" id="KW-0677">Repeat</keyword>
<evidence type="ECO:0000256" key="5">
    <source>
        <dbReference type="ARBA" id="ARBA00023015"/>
    </source>
</evidence>
<dbReference type="SUPFAM" id="SSF47353">
    <property type="entry name" value="Retrovirus capsid dimerization domain-like"/>
    <property type="match status" value="1"/>
</dbReference>
<dbReference type="PROSITE" id="PS50157">
    <property type="entry name" value="ZINC_FINGER_C2H2_2"/>
    <property type="match status" value="14"/>
</dbReference>
<feature type="domain" description="C2H2-type" evidence="9">
    <location>
        <begin position="670"/>
        <end position="697"/>
    </location>
</feature>
<dbReference type="PROSITE" id="PS50804">
    <property type="entry name" value="SCAN_BOX"/>
    <property type="match status" value="1"/>
</dbReference>
<dbReference type="InterPro" id="IPR001909">
    <property type="entry name" value="KRAB"/>
</dbReference>
<protein>
    <submittedName>
        <fullName evidence="13">Zinc finger protein ZFP2-like isoform X2</fullName>
    </submittedName>
</protein>
<dbReference type="InterPro" id="IPR038269">
    <property type="entry name" value="SCAN_sf"/>
</dbReference>
<keyword evidence="6" id="KW-0804">Transcription</keyword>
<dbReference type="Gene3D" id="3.30.160.60">
    <property type="entry name" value="Classic Zinc Finger"/>
    <property type="match status" value="14"/>
</dbReference>
<evidence type="ECO:0000256" key="1">
    <source>
        <dbReference type="ARBA" id="ARBA00022723"/>
    </source>
</evidence>
<keyword evidence="1" id="KW-0479">Metal-binding</keyword>
<feature type="domain" description="SCAN box" evidence="10">
    <location>
        <begin position="16"/>
        <end position="91"/>
    </location>
</feature>
<dbReference type="PROSITE" id="PS50805">
    <property type="entry name" value="KRAB"/>
    <property type="match status" value="1"/>
</dbReference>
<feature type="domain" description="C2H2-type" evidence="9">
    <location>
        <begin position="362"/>
        <end position="389"/>
    </location>
</feature>
<dbReference type="PROSITE" id="PS00028">
    <property type="entry name" value="ZINC_FINGER_C2H2_1"/>
    <property type="match status" value="14"/>
</dbReference>
<dbReference type="PANTHER" id="PTHR23226:SF377">
    <property type="entry name" value="ZINC FINGER AND SCAN DOMAIN-CONTAINING PROTEIN 20"/>
    <property type="match status" value="1"/>
</dbReference>
<sequence length="753" mass="87168">MLEEGTIVSQVHAWNFRSIQYREDEGPRGLCSRLHYFCSRWLRPEKHTKAQMLDLVVLEQFLALLPLQMESWVRECGAETSSQAVALVEGFLLSQAEEKKEQVELQSFAMEIRDAQRKRHPSNLPEELFFRRIPQEDPIQDTSGGTNRRKLTFCFGGAETRIEPPTQESLVSFEEVAVYFPEEEWSQLDPHQRALHWEVMVENYKNVVSLGENENDNKDSGEPIKVFRQGDVMEKPAIQSEFQRQERNLSNIWNKESSPSIVAQMQDFIDQRGKLKKQYIGKGVRLFKDTLDVNGPCPSQAKGPASICKGKGKNYSWIFTLSQENGSFESQKTFHIGENSNKCNEHGNKIVNKRTCRREKPYKCMECGKDFKTSSKLTSHQRIHTGEKPYKCMECGKGFSEKRTLIAHQRIHTGEKPYKCMECGKDFRTSSKFRSHQRIHTGEKPYKCMECGKGFRRSSDLTRHERIHTGEKPYKCMECGKGFRLSYEITRHQRIHTGEKPYKCMQCGKGFRISNDLTCHQRIHTGEKPFKCMQCGKGFRISNDLTCHQRIHTGEKPYKCMECGKSFRISKELTIHQMIHTGKRPYKCMECGKDFKISNELTSHQRIHTGDKPYKCIECGKSFSTSSQLICHQRIHTGVKPYKCMECGKSFRQKSTLTAHQRIHTGEKPYKCMECGKGFRRSNTLKSHQRIHTGEKPYKCMECGKSFSTSSYLTCHQRIHTGEKPHKCMDCGKGFTKPHSLISHKIIHRLENP</sequence>
<dbReference type="Gene3D" id="6.10.140.140">
    <property type="match status" value="1"/>
</dbReference>
<dbReference type="Pfam" id="PF13465">
    <property type="entry name" value="zf-H2C2_2"/>
    <property type="match status" value="1"/>
</dbReference>
<accession>A0ABM3YVU6</accession>
<dbReference type="SUPFAM" id="SSF109640">
    <property type="entry name" value="KRAB domain (Kruppel-associated box)"/>
    <property type="match status" value="1"/>
</dbReference>
<feature type="domain" description="C2H2-type" evidence="9">
    <location>
        <begin position="530"/>
        <end position="557"/>
    </location>
</feature>
<dbReference type="InterPro" id="IPR013087">
    <property type="entry name" value="Znf_C2H2_type"/>
</dbReference>
<evidence type="ECO:0000313" key="12">
    <source>
        <dbReference type="Proteomes" id="UP001652622"/>
    </source>
</evidence>
<evidence type="ECO:0000259" key="10">
    <source>
        <dbReference type="PROSITE" id="PS50804"/>
    </source>
</evidence>